<evidence type="ECO:0000256" key="4">
    <source>
        <dbReference type="SAM" id="MobiDB-lite"/>
    </source>
</evidence>
<dbReference type="GO" id="GO:0046856">
    <property type="term" value="P:phosphatidylinositol dephosphorylation"/>
    <property type="evidence" value="ECO:0007669"/>
    <property type="project" value="InterPro"/>
</dbReference>
<dbReference type="PANTHER" id="PTHR12997">
    <property type="entry name" value="TYPE I INOSITOL-1,4,5-TRISPHOSPHATE 5-PHOSPHATASE"/>
    <property type="match status" value="1"/>
</dbReference>
<keyword evidence="2" id="KW-0378">Hydrolase</keyword>
<dbReference type="InterPro" id="IPR036691">
    <property type="entry name" value="Endo/exonu/phosph_ase_sf"/>
</dbReference>
<evidence type="ECO:0000256" key="2">
    <source>
        <dbReference type="ARBA" id="ARBA00022801"/>
    </source>
</evidence>
<dbReference type="PANTHER" id="PTHR12997:SF2">
    <property type="entry name" value="INOSITOL POLYPHOSPHATE-5-PHOSPHATASE A"/>
    <property type="match status" value="1"/>
</dbReference>
<feature type="domain" description="Inositol polyphosphate-related phosphatase" evidence="5">
    <location>
        <begin position="4"/>
        <end position="391"/>
    </location>
</feature>
<accession>A0A1B6D7D3</accession>
<sequence>MGEKSIPVLFITANVGSIFEDAAIMLQIWTEEFLSTISRLDPKFVALHCQEVGGKNYEQSMKHVDYFVRLLMSSEELRLFDKVRVYLDEDFSSAENFTALGNFYFIHESIQDVLVWDFKEFTFVPVEGKDINSGNIEDIPTKEKSKFPQDFFPECKWSRKGFMRTRWNLNGTIFDLVNIHLFHDASNFVAMETFPSVYSKTRQRALEYTLDRFHTDEFGPAPFFLFGDFNFRTDTQGVIKKLSDGLVPVQVDSPKNNGHTKLLYTNESSQIILTLGKKEFSHHDHQTLFIENAGEWLKEFDHELGCFEGQLYEYPINFPPSYPYQEDAENGHAYMKTRCPAWCDRVVLSNTAKHLVDDGNTVIYSSIGESTCMGDHKPVYLSINILRETGRLVCCAIEHSALHETPSSLIMDVVYLENSPYVVAKDEKPDLHTNVLIPKSSSTLIPLEQTINLNDPANKCASFLVKNGSDISTQSDSSVNFDISSLSDSVIIVPDTSDKEKGNLSIRGSQLQSEANVEMDLKKQHMQDLTNKNSDFKKEMKENVKLDRYVVKRVQSASFAEVRRVSALRQGACRCMSESQSWRARSVSISSRTTNWRSNSRVKLISDPNLQSSLLRLQSHHSSSEEEWFEEVIDDASEKDHNKPNISGSVFNIDVPVEEVISVDESESVESMHVSKVVSKDKKKAKSKGFSVRSKHKQKGKRADLRENDEISVENESVETKTCCKIT</sequence>
<feature type="compositionally biased region" description="Basic residues" evidence="4">
    <location>
        <begin position="681"/>
        <end position="700"/>
    </location>
</feature>
<proteinExistence type="inferred from homology"/>
<evidence type="ECO:0000256" key="3">
    <source>
        <dbReference type="ARBA" id="ARBA00023599"/>
    </source>
</evidence>
<dbReference type="Pfam" id="PF22669">
    <property type="entry name" value="Exo_endo_phos2"/>
    <property type="match status" value="1"/>
</dbReference>
<gene>
    <name evidence="6" type="ORF">g.22667</name>
</gene>
<reference evidence="6" key="1">
    <citation type="submission" date="2015-12" db="EMBL/GenBank/DDBJ databases">
        <title>De novo transcriptome assembly of four potential Pierce s Disease insect vectors from Arizona vineyards.</title>
        <authorList>
            <person name="Tassone E.E."/>
        </authorList>
    </citation>
    <scope>NUCLEOTIDE SEQUENCE</scope>
</reference>
<dbReference type="InterPro" id="IPR039737">
    <property type="entry name" value="INPP5A"/>
</dbReference>
<dbReference type="Gene3D" id="3.60.10.10">
    <property type="entry name" value="Endonuclease/exonuclease/phosphatase"/>
    <property type="match status" value="1"/>
</dbReference>
<evidence type="ECO:0000256" key="1">
    <source>
        <dbReference type="ARBA" id="ARBA00012997"/>
    </source>
</evidence>
<evidence type="ECO:0000259" key="5">
    <source>
        <dbReference type="SMART" id="SM00128"/>
    </source>
</evidence>
<comment type="similarity">
    <text evidence="3">Belongs to the inositol 1,4,5-trisphosphate 5-phosphatase type I family.</text>
</comment>
<dbReference type="EC" id="3.1.3.56" evidence="1"/>
<dbReference type="AlphaFoldDB" id="A0A1B6D7D3"/>
<evidence type="ECO:0000313" key="6">
    <source>
        <dbReference type="EMBL" id="JAS21593.1"/>
    </source>
</evidence>
<organism evidence="6">
    <name type="scientific">Clastoptera arizonana</name>
    <name type="common">Arizona spittle bug</name>
    <dbReference type="NCBI Taxonomy" id="38151"/>
    <lineage>
        <taxon>Eukaryota</taxon>
        <taxon>Metazoa</taxon>
        <taxon>Ecdysozoa</taxon>
        <taxon>Arthropoda</taxon>
        <taxon>Hexapoda</taxon>
        <taxon>Insecta</taxon>
        <taxon>Pterygota</taxon>
        <taxon>Neoptera</taxon>
        <taxon>Paraneoptera</taxon>
        <taxon>Hemiptera</taxon>
        <taxon>Auchenorrhyncha</taxon>
        <taxon>Cercopoidea</taxon>
        <taxon>Clastopteridae</taxon>
        <taxon>Clastoptera</taxon>
    </lineage>
</organism>
<feature type="region of interest" description="Disordered" evidence="4">
    <location>
        <begin position="671"/>
        <end position="727"/>
    </location>
</feature>
<dbReference type="EMBL" id="GEDC01015705">
    <property type="protein sequence ID" value="JAS21593.1"/>
    <property type="molecule type" value="Transcribed_RNA"/>
</dbReference>
<dbReference type="SUPFAM" id="SSF56219">
    <property type="entry name" value="DNase I-like"/>
    <property type="match status" value="1"/>
</dbReference>
<dbReference type="SMART" id="SM00128">
    <property type="entry name" value="IPPc"/>
    <property type="match status" value="1"/>
</dbReference>
<dbReference type="GO" id="GO:0004445">
    <property type="term" value="F:inositol-polyphosphate 5-phosphatase activity"/>
    <property type="evidence" value="ECO:0007669"/>
    <property type="project" value="UniProtKB-EC"/>
</dbReference>
<name>A0A1B6D7D3_9HEMI</name>
<dbReference type="InterPro" id="IPR000300">
    <property type="entry name" value="IPPc"/>
</dbReference>
<protein>
    <recommendedName>
        <fullName evidence="1">inositol-polyphosphate 5-phosphatase</fullName>
        <ecNumber evidence="1">3.1.3.56</ecNumber>
    </recommendedName>
</protein>